<dbReference type="InterPro" id="IPR016185">
    <property type="entry name" value="PreATP-grasp_dom_sf"/>
</dbReference>
<dbReference type="UniPathway" id="UPA00074">
    <property type="reaction ID" value="UER00127"/>
</dbReference>
<dbReference type="Gene3D" id="3.40.50.20">
    <property type="match status" value="1"/>
</dbReference>
<feature type="binding site" evidence="7">
    <location>
        <position position="287"/>
    </location>
    <ligand>
        <name>Mg(2+)</name>
        <dbReference type="ChEBI" id="CHEBI:18420"/>
    </ligand>
</feature>
<keyword evidence="10" id="KW-1185">Reference proteome</keyword>
<reference evidence="9 10" key="1">
    <citation type="submission" date="2020-06" db="EMBL/GenBank/DDBJ databases">
        <title>Acidovorax antarctica sp. nov., isolated from Corinth ice sheet soil, Antarctic Fields Peninsula.</title>
        <authorList>
            <person name="Xu Q."/>
            <person name="Peng F."/>
        </authorList>
    </citation>
    <scope>NUCLEOTIDE SEQUENCE [LARGE SCALE GENOMIC DNA]</scope>
    <source>
        <strain evidence="9 10">16-35-5</strain>
    </source>
</reference>
<dbReference type="PROSITE" id="PS50975">
    <property type="entry name" value="ATP_GRASP"/>
    <property type="match status" value="1"/>
</dbReference>
<dbReference type="RefSeq" id="WP_175502632.1">
    <property type="nucleotide sequence ID" value="NZ_CAURQT010000002.1"/>
</dbReference>
<comment type="similarity">
    <text evidence="7">Belongs to the PurK/PurT family.</text>
</comment>
<dbReference type="GO" id="GO:0043815">
    <property type="term" value="F:phosphoribosylglycinamide formyltransferase 2 activity"/>
    <property type="evidence" value="ECO:0007669"/>
    <property type="project" value="UniProtKB-UniRule"/>
</dbReference>
<feature type="binding site" evidence="7">
    <location>
        <position position="162"/>
    </location>
    <ligand>
        <name>ATP</name>
        <dbReference type="ChEBI" id="CHEBI:30616"/>
    </ligand>
</feature>
<feature type="binding site" evidence="7">
    <location>
        <position position="115"/>
    </location>
    <ligand>
        <name>ATP</name>
        <dbReference type="ChEBI" id="CHEBI:30616"/>
    </ligand>
</feature>
<evidence type="ECO:0000256" key="7">
    <source>
        <dbReference type="HAMAP-Rule" id="MF_01643"/>
    </source>
</evidence>
<dbReference type="InterPro" id="IPR003135">
    <property type="entry name" value="ATP-grasp_carboxylate-amine"/>
</dbReference>
<dbReference type="InterPro" id="IPR011761">
    <property type="entry name" value="ATP-grasp"/>
</dbReference>
<dbReference type="GO" id="GO:0000287">
    <property type="term" value="F:magnesium ion binding"/>
    <property type="evidence" value="ECO:0007669"/>
    <property type="project" value="UniProtKB-UniRule"/>
</dbReference>
<name>A0A6N1WXD1_9BURK</name>
<dbReference type="Proteomes" id="UP000509579">
    <property type="component" value="Chromosome"/>
</dbReference>
<dbReference type="KEGG" id="aant:HUK68_01635"/>
<dbReference type="GO" id="GO:0005829">
    <property type="term" value="C:cytosol"/>
    <property type="evidence" value="ECO:0007669"/>
    <property type="project" value="TreeGrafter"/>
</dbReference>
<dbReference type="GO" id="GO:0006189">
    <property type="term" value="P:'de novo' IMP biosynthetic process"/>
    <property type="evidence" value="ECO:0007669"/>
    <property type="project" value="UniProtKB-UniRule"/>
</dbReference>
<evidence type="ECO:0000256" key="4">
    <source>
        <dbReference type="ARBA" id="ARBA00022755"/>
    </source>
</evidence>
<feature type="binding site" evidence="7">
    <location>
        <position position="82"/>
    </location>
    <ligand>
        <name>N(1)-(5-phospho-beta-D-ribosyl)glycinamide</name>
        <dbReference type="ChEBI" id="CHEBI:143788"/>
    </ligand>
</feature>
<feature type="binding site" evidence="7">
    <location>
        <begin position="22"/>
        <end position="23"/>
    </location>
    <ligand>
        <name>N(1)-(5-phospho-beta-D-ribosyl)glycinamide</name>
        <dbReference type="ChEBI" id="CHEBI:143788"/>
    </ligand>
</feature>
<dbReference type="GO" id="GO:0004644">
    <property type="term" value="F:phosphoribosylglycinamide formyltransferase activity"/>
    <property type="evidence" value="ECO:0007669"/>
    <property type="project" value="UniProtKB-UniRule"/>
</dbReference>
<keyword evidence="4 7" id="KW-0658">Purine biosynthesis</keyword>
<dbReference type="PANTHER" id="PTHR43055">
    <property type="entry name" value="FORMATE-DEPENDENT PHOSPHORIBOSYLGLYCINAMIDE FORMYLTRANSFERASE"/>
    <property type="match status" value="1"/>
</dbReference>
<keyword evidence="6 7" id="KW-0460">Magnesium</keyword>
<feature type="binding site" evidence="7">
    <location>
        <position position="375"/>
    </location>
    <ligand>
        <name>N(1)-(5-phospho-beta-D-ribosyl)glycinamide</name>
        <dbReference type="ChEBI" id="CHEBI:143788"/>
    </ligand>
</feature>
<dbReference type="HAMAP" id="MF_01643">
    <property type="entry name" value="PurT"/>
    <property type="match status" value="1"/>
</dbReference>
<dbReference type="InterPro" id="IPR048740">
    <property type="entry name" value="PurT_C"/>
</dbReference>
<feature type="binding site" evidence="7">
    <location>
        <position position="306"/>
    </location>
    <ligand>
        <name>N(1)-(5-phospho-beta-D-ribosyl)glycinamide</name>
        <dbReference type="ChEBI" id="CHEBI:143788"/>
    </ligand>
</feature>
<accession>A0A6N1WXD1</accession>
<feature type="binding site" evidence="7">
    <location>
        <begin position="202"/>
        <end position="205"/>
    </location>
    <ligand>
        <name>ATP</name>
        <dbReference type="ChEBI" id="CHEBI:30616"/>
    </ligand>
</feature>
<keyword evidence="3 7" id="KW-0547">Nucleotide-binding</keyword>
<comment type="catalytic activity">
    <reaction evidence="7">
        <text>N(1)-(5-phospho-beta-D-ribosyl)glycinamide + formate + ATP = N(2)-formyl-N(1)-(5-phospho-beta-D-ribosyl)glycinamide + ADP + phosphate + H(+)</text>
        <dbReference type="Rhea" id="RHEA:24829"/>
        <dbReference type="ChEBI" id="CHEBI:15378"/>
        <dbReference type="ChEBI" id="CHEBI:15740"/>
        <dbReference type="ChEBI" id="CHEBI:30616"/>
        <dbReference type="ChEBI" id="CHEBI:43474"/>
        <dbReference type="ChEBI" id="CHEBI:143788"/>
        <dbReference type="ChEBI" id="CHEBI:147286"/>
        <dbReference type="ChEBI" id="CHEBI:456216"/>
        <dbReference type="EC" id="6.3.1.21"/>
    </reaction>
</comment>
<dbReference type="SUPFAM" id="SSF56059">
    <property type="entry name" value="Glutathione synthetase ATP-binding domain-like"/>
    <property type="match status" value="1"/>
</dbReference>
<dbReference type="GO" id="GO:0005524">
    <property type="term" value="F:ATP binding"/>
    <property type="evidence" value="ECO:0007669"/>
    <property type="project" value="UniProtKB-UniRule"/>
</dbReference>
<gene>
    <name evidence="7 9" type="primary">purT</name>
    <name evidence="9" type="ORF">HUK68_01635</name>
</gene>
<protein>
    <recommendedName>
        <fullName evidence="7">Formate-dependent phosphoribosylglycinamide formyltransferase</fullName>
        <ecNumber evidence="7">6.3.1.21</ecNumber>
    </recommendedName>
    <alternativeName>
        <fullName evidence="7">5'-phosphoribosylglycinamide transformylase 2</fullName>
    </alternativeName>
    <alternativeName>
        <fullName evidence="7">Formate-dependent GAR transformylase</fullName>
    </alternativeName>
    <alternativeName>
        <fullName evidence="7">GAR transformylase 2</fullName>
        <shortName evidence="7">GART 2</shortName>
    </alternativeName>
    <alternativeName>
        <fullName evidence="7">Non-folate glycinamide ribonucleotide transformylase</fullName>
    </alternativeName>
    <alternativeName>
        <fullName evidence="7">Phosphoribosylglycinamide formyltransferase 2</fullName>
    </alternativeName>
</protein>
<keyword evidence="2 7" id="KW-0479">Metal-binding</keyword>
<dbReference type="Gene3D" id="3.30.470.20">
    <property type="entry name" value="ATP-grasp fold, B domain"/>
    <property type="match status" value="1"/>
</dbReference>
<keyword evidence="5 7" id="KW-0067">ATP-binding</keyword>
<dbReference type="Pfam" id="PF21244">
    <property type="entry name" value="PurT_C"/>
    <property type="match status" value="1"/>
</dbReference>
<evidence type="ECO:0000256" key="1">
    <source>
        <dbReference type="ARBA" id="ARBA00022598"/>
    </source>
</evidence>
<dbReference type="Pfam" id="PF02222">
    <property type="entry name" value="ATP-grasp"/>
    <property type="match status" value="1"/>
</dbReference>
<organism evidence="9 10">
    <name type="scientific">Comamonas antarctica</name>
    <dbReference type="NCBI Taxonomy" id="2743470"/>
    <lineage>
        <taxon>Bacteria</taxon>
        <taxon>Pseudomonadati</taxon>
        <taxon>Pseudomonadota</taxon>
        <taxon>Betaproteobacteria</taxon>
        <taxon>Burkholderiales</taxon>
        <taxon>Comamonadaceae</taxon>
        <taxon>Comamonas</taxon>
    </lineage>
</organism>
<feature type="binding site" evidence="7">
    <location>
        <begin position="382"/>
        <end position="383"/>
    </location>
    <ligand>
        <name>N(1)-(5-phospho-beta-D-ribosyl)glycinamide</name>
        <dbReference type="ChEBI" id="CHEBI:143788"/>
    </ligand>
</feature>
<dbReference type="InterPro" id="IPR011054">
    <property type="entry name" value="Rudment_hybrid_motif"/>
</dbReference>
<evidence type="ECO:0000313" key="10">
    <source>
        <dbReference type="Proteomes" id="UP000509579"/>
    </source>
</evidence>
<dbReference type="InterPro" id="IPR013815">
    <property type="entry name" value="ATP_grasp_subdomain_1"/>
</dbReference>
<dbReference type="Pfam" id="PF22660">
    <property type="entry name" value="RS_preATP-grasp-like"/>
    <property type="match status" value="1"/>
</dbReference>
<dbReference type="NCBIfam" id="TIGR01142">
    <property type="entry name" value="purT"/>
    <property type="match status" value="1"/>
</dbReference>
<comment type="function">
    <text evidence="7">Involved in the de novo purine biosynthesis. Catalyzes the transfer of formate to 5-phospho-ribosyl-glycinamide (GAR), producing 5-phospho-ribosyl-N-formylglycinamide (FGAR). Formate is provided by PurU via hydrolysis of 10-formyl-tetrahydrofolate.</text>
</comment>
<evidence type="ECO:0000256" key="2">
    <source>
        <dbReference type="ARBA" id="ARBA00022723"/>
    </source>
</evidence>
<keyword evidence="1 7" id="KW-0436">Ligase</keyword>
<dbReference type="InterPro" id="IPR005862">
    <property type="entry name" value="PurT"/>
</dbReference>
<evidence type="ECO:0000313" key="9">
    <source>
        <dbReference type="EMBL" id="QKV51701.1"/>
    </source>
</evidence>
<dbReference type="SUPFAM" id="SSF51246">
    <property type="entry name" value="Rudiment single hybrid motif"/>
    <property type="match status" value="1"/>
</dbReference>
<evidence type="ECO:0000256" key="5">
    <source>
        <dbReference type="ARBA" id="ARBA00022840"/>
    </source>
</evidence>
<feature type="binding site" evidence="7">
    <location>
        <position position="210"/>
    </location>
    <ligand>
        <name>ATP</name>
        <dbReference type="ChEBI" id="CHEBI:30616"/>
    </ligand>
</feature>
<feature type="domain" description="ATP-grasp" evidence="8">
    <location>
        <begin position="120"/>
        <end position="328"/>
    </location>
</feature>
<feature type="binding site" evidence="7">
    <location>
        <begin position="167"/>
        <end position="172"/>
    </location>
    <ligand>
        <name>ATP</name>
        <dbReference type="ChEBI" id="CHEBI:30616"/>
    </ligand>
</feature>
<evidence type="ECO:0000259" key="8">
    <source>
        <dbReference type="PROSITE" id="PS50975"/>
    </source>
</evidence>
<feature type="binding site" evidence="7">
    <location>
        <position position="299"/>
    </location>
    <ligand>
        <name>Mg(2+)</name>
        <dbReference type="ChEBI" id="CHEBI:18420"/>
    </ligand>
</feature>
<keyword evidence="9" id="KW-0808">Transferase</keyword>
<dbReference type="NCBIfam" id="NF006766">
    <property type="entry name" value="PRK09288.1"/>
    <property type="match status" value="1"/>
</dbReference>
<dbReference type="InterPro" id="IPR054350">
    <property type="entry name" value="PurT/PurK_preATP-grasp"/>
</dbReference>
<comment type="pathway">
    <text evidence="7">Purine metabolism; IMP biosynthesis via de novo pathway; N(2)-formyl-N(1)-(5-phospho-D-ribosyl)glycinamide from N(1)-(5-phospho-D-ribosyl)glycinamide (formate route): step 1/1.</text>
</comment>
<dbReference type="AlphaFoldDB" id="A0A6N1WXD1"/>
<evidence type="ECO:0000256" key="6">
    <source>
        <dbReference type="ARBA" id="ARBA00022842"/>
    </source>
</evidence>
<evidence type="ECO:0000256" key="3">
    <source>
        <dbReference type="ARBA" id="ARBA00022741"/>
    </source>
</evidence>
<comment type="subunit">
    <text evidence="7">Homodimer.</text>
</comment>
<dbReference type="EMBL" id="CP054840">
    <property type="protein sequence ID" value="QKV51701.1"/>
    <property type="molecule type" value="Genomic_DNA"/>
</dbReference>
<dbReference type="SUPFAM" id="SSF52440">
    <property type="entry name" value="PreATP-grasp domain"/>
    <property type="match status" value="1"/>
</dbReference>
<dbReference type="PANTHER" id="PTHR43055:SF1">
    <property type="entry name" value="FORMATE-DEPENDENT PHOSPHORIBOSYLGLYCINAMIDE FORMYLTRANSFERASE"/>
    <property type="match status" value="1"/>
</dbReference>
<sequence length="413" mass="44214">MTTFGTPLAPHATKVMLLGSGELGKEVLIALQRLGVETIAVDRYENAPGHQVAHRAHTIAMSDPAQLKALVEQEQPGWVVPEIEAIATPMLEELEAAGVVRVVPTARAARLTMDREGIRRLAAETLGVPTSPYRFCDSLAQLQAAIDGHDGQPAIGYPCVVKPVMSSSGKGQSKIDGPQDVAAAWDTAMAGGRVNHGRVIVEGFIDFDYEITLLTVRARGADGQIHTHFCAPVGHLQKSGDYVESWQPQPMAPVALERAQAMALAVTQNLGMDRDGQPAGLGLYGVELFVRGDEVWFSEVSPRPHDTGLVTLATQWQSEFELHARAILGLPVDTSLRNPGASAVIYGGVEGEDMVFDGVAEALAVPGTDLRLFGKPESFAKRRMGVALARHDDIALARERARLAAGKVKPRLA</sequence>
<dbReference type="Gene3D" id="3.30.1490.20">
    <property type="entry name" value="ATP-grasp fold, A domain"/>
    <property type="match status" value="1"/>
</dbReference>
<dbReference type="EC" id="6.3.1.21" evidence="7"/>
<proteinExistence type="inferred from homology"/>